<dbReference type="Gene3D" id="3.40.50.1000">
    <property type="entry name" value="HAD superfamily/HAD-like"/>
    <property type="match status" value="1"/>
</dbReference>
<dbReference type="KEGG" id="emo:DM558_04325"/>
<dbReference type="AlphaFoldDB" id="A0A3S9XC97"/>
<proteinExistence type="predicted"/>
<dbReference type="NCBIfam" id="TIGR01490">
    <property type="entry name" value="HAD-SF-IB-hyp1"/>
    <property type="match status" value="1"/>
</dbReference>
<dbReference type="NCBIfam" id="TIGR01488">
    <property type="entry name" value="HAD-SF-IB"/>
    <property type="match status" value="1"/>
</dbReference>
<dbReference type="SUPFAM" id="SSF56784">
    <property type="entry name" value="HAD-like"/>
    <property type="match status" value="1"/>
</dbReference>
<dbReference type="Pfam" id="PF12710">
    <property type="entry name" value="HAD"/>
    <property type="match status" value="1"/>
</dbReference>
<gene>
    <name evidence="1" type="ORF">DM558_04325</name>
</gene>
<dbReference type="RefSeq" id="WP_127162198.1">
    <property type="nucleotide sequence ID" value="NZ_CP029822.1"/>
</dbReference>
<dbReference type="PANTHER" id="PTHR43344">
    <property type="entry name" value="PHOSPHOSERINE PHOSPHATASE"/>
    <property type="match status" value="1"/>
</dbReference>
<keyword evidence="1" id="KW-0378">Hydrolase</keyword>
<dbReference type="Proteomes" id="UP000273143">
    <property type="component" value="Chromosome"/>
</dbReference>
<dbReference type="InterPro" id="IPR006385">
    <property type="entry name" value="HAD_hydro_SerB1"/>
</dbReference>
<organism evidence="1 2">
    <name type="scientific">Entomomonas moraniae</name>
    <dbReference type="NCBI Taxonomy" id="2213226"/>
    <lineage>
        <taxon>Bacteria</taxon>
        <taxon>Pseudomonadati</taxon>
        <taxon>Pseudomonadota</taxon>
        <taxon>Gammaproteobacteria</taxon>
        <taxon>Pseudomonadales</taxon>
        <taxon>Pseudomonadaceae</taxon>
        <taxon>Entomomonas</taxon>
    </lineage>
</organism>
<protein>
    <submittedName>
        <fullName evidence="1">HAD-IB family hydrolase</fullName>
    </submittedName>
</protein>
<evidence type="ECO:0000313" key="2">
    <source>
        <dbReference type="Proteomes" id="UP000273143"/>
    </source>
</evidence>
<dbReference type="InterPro" id="IPR036412">
    <property type="entry name" value="HAD-like_sf"/>
</dbReference>
<dbReference type="GO" id="GO:0016787">
    <property type="term" value="F:hydrolase activity"/>
    <property type="evidence" value="ECO:0007669"/>
    <property type="project" value="UniProtKB-KW"/>
</dbReference>
<keyword evidence="2" id="KW-1185">Reference proteome</keyword>
<dbReference type="InterPro" id="IPR023214">
    <property type="entry name" value="HAD_sf"/>
</dbReference>
<reference evidence="2" key="1">
    <citation type="submission" date="2018-06" db="EMBL/GenBank/DDBJ databases">
        <title>Complete genome of Pseudomonas insecticola strain QZS01.</title>
        <authorList>
            <person name="Wang J."/>
            <person name="Su Q."/>
        </authorList>
    </citation>
    <scope>NUCLEOTIDE SEQUENCE [LARGE SCALE GENOMIC DNA]</scope>
    <source>
        <strain evidence="2">QZS01</strain>
    </source>
</reference>
<name>A0A3S9XC97_9GAMM</name>
<dbReference type="Gene3D" id="1.20.1440.100">
    <property type="entry name" value="SG protein - dephosphorylation function"/>
    <property type="match status" value="1"/>
</dbReference>
<evidence type="ECO:0000313" key="1">
    <source>
        <dbReference type="EMBL" id="AZS50049.1"/>
    </source>
</evidence>
<sequence>MTEKTVVAAFDFDVTITTKDTFVPFLYWVFGRKTVYKTFLKLLPEAIKVVCKLSDRDIFKEKIIAALFTNQPIKPLKVMGAGYASSFTPLIRLKARERIKWHKEQGHRLIMVSASLNLYLEKAAKDLGFDDLLCTELEEHEELFTGHLNAKNCRCQGKVDKLQELLGDLSKYELYAYGDSEGDKQMLAIASHPNFRVFE</sequence>
<accession>A0A3S9XC97</accession>
<dbReference type="InterPro" id="IPR050582">
    <property type="entry name" value="HAD-like_SerB"/>
</dbReference>
<dbReference type="EMBL" id="CP029822">
    <property type="protein sequence ID" value="AZS50049.1"/>
    <property type="molecule type" value="Genomic_DNA"/>
</dbReference>